<dbReference type="InterPro" id="IPR000172">
    <property type="entry name" value="GMC_OxRdtase_N"/>
</dbReference>
<dbReference type="RefSeq" id="WP_400186760.1">
    <property type="nucleotide sequence ID" value="NZ_JBGORX010000001.1"/>
</dbReference>
<proteinExistence type="inferred from homology"/>
<evidence type="ECO:0000256" key="2">
    <source>
        <dbReference type="ARBA" id="ARBA00010790"/>
    </source>
</evidence>
<evidence type="ECO:0000259" key="6">
    <source>
        <dbReference type="PROSITE" id="PS00623"/>
    </source>
</evidence>
<accession>A0ABW8D7W8</accession>
<dbReference type="Gene3D" id="3.30.560.10">
    <property type="entry name" value="Glucose Oxidase, domain 3"/>
    <property type="match status" value="1"/>
</dbReference>
<dbReference type="SUPFAM" id="SSF51905">
    <property type="entry name" value="FAD/NAD(P)-binding domain"/>
    <property type="match status" value="1"/>
</dbReference>
<dbReference type="PROSITE" id="PS00623">
    <property type="entry name" value="GMC_OXRED_1"/>
    <property type="match status" value="1"/>
</dbReference>
<dbReference type="Pfam" id="PF00732">
    <property type="entry name" value="GMC_oxred_N"/>
    <property type="match status" value="1"/>
</dbReference>
<protein>
    <submittedName>
        <fullName evidence="8">GMC family oxidoreductase</fullName>
    </submittedName>
</protein>
<dbReference type="PANTHER" id="PTHR11552:SF147">
    <property type="entry name" value="CHOLINE DEHYDROGENASE, MITOCHONDRIAL"/>
    <property type="match status" value="1"/>
</dbReference>
<dbReference type="Pfam" id="PF05199">
    <property type="entry name" value="GMC_oxred_C"/>
    <property type="match status" value="1"/>
</dbReference>
<dbReference type="PROSITE" id="PS00624">
    <property type="entry name" value="GMC_OXRED_2"/>
    <property type="match status" value="1"/>
</dbReference>
<keyword evidence="3 5" id="KW-0285">Flavoprotein</keyword>
<dbReference type="SUPFAM" id="SSF54373">
    <property type="entry name" value="FAD-linked reductases, C-terminal domain"/>
    <property type="match status" value="1"/>
</dbReference>
<keyword evidence="9" id="KW-1185">Reference proteome</keyword>
<name>A0ABW8D7W8_9GAMM</name>
<dbReference type="Proteomes" id="UP001615550">
    <property type="component" value="Unassembled WGS sequence"/>
</dbReference>
<feature type="domain" description="Glucose-methanol-choline oxidoreductase N-terminal" evidence="6">
    <location>
        <begin position="85"/>
        <end position="108"/>
    </location>
</feature>
<dbReference type="EMBL" id="JBGORX010000001">
    <property type="protein sequence ID" value="MFJ1267926.1"/>
    <property type="molecule type" value="Genomic_DNA"/>
</dbReference>
<dbReference type="Gene3D" id="3.50.50.60">
    <property type="entry name" value="FAD/NAD(P)-binding domain"/>
    <property type="match status" value="1"/>
</dbReference>
<evidence type="ECO:0000256" key="4">
    <source>
        <dbReference type="ARBA" id="ARBA00022827"/>
    </source>
</evidence>
<comment type="caution">
    <text evidence="8">The sequence shown here is derived from an EMBL/GenBank/DDBJ whole genome shotgun (WGS) entry which is preliminary data.</text>
</comment>
<dbReference type="PIRSF" id="PIRSF000137">
    <property type="entry name" value="Alcohol_oxidase"/>
    <property type="match status" value="1"/>
</dbReference>
<dbReference type="InterPro" id="IPR012132">
    <property type="entry name" value="GMC_OxRdtase"/>
</dbReference>
<evidence type="ECO:0000313" key="9">
    <source>
        <dbReference type="Proteomes" id="UP001615550"/>
    </source>
</evidence>
<reference evidence="8 9" key="1">
    <citation type="submission" date="2024-08" db="EMBL/GenBank/DDBJ databases">
        <title>Draft Genome Sequence of Legionella lytica strain DSB2004, Isolated From a Fire Sprinkler System.</title>
        <authorList>
            <person name="Everhart A.D."/>
            <person name="Kidane D.T."/>
            <person name="Farone A.L."/>
            <person name="Farone M.B."/>
        </authorList>
    </citation>
    <scope>NUCLEOTIDE SEQUENCE [LARGE SCALE GENOMIC DNA]</scope>
    <source>
        <strain evidence="8 9">DSB2004</strain>
    </source>
</reference>
<dbReference type="InterPro" id="IPR007867">
    <property type="entry name" value="GMC_OxRtase_C"/>
</dbReference>
<dbReference type="PROSITE" id="PS51257">
    <property type="entry name" value="PROKAR_LIPOPROTEIN"/>
    <property type="match status" value="1"/>
</dbReference>
<dbReference type="PANTHER" id="PTHR11552">
    <property type="entry name" value="GLUCOSE-METHANOL-CHOLINE GMC OXIDOREDUCTASE"/>
    <property type="match status" value="1"/>
</dbReference>
<evidence type="ECO:0000256" key="3">
    <source>
        <dbReference type="ARBA" id="ARBA00022630"/>
    </source>
</evidence>
<organism evidence="8 9">
    <name type="scientific">Legionella lytica</name>
    <dbReference type="NCBI Taxonomy" id="96232"/>
    <lineage>
        <taxon>Bacteria</taxon>
        <taxon>Pseudomonadati</taxon>
        <taxon>Pseudomonadota</taxon>
        <taxon>Gammaproteobacteria</taxon>
        <taxon>Legionellales</taxon>
        <taxon>Legionellaceae</taxon>
        <taxon>Legionella</taxon>
    </lineage>
</organism>
<evidence type="ECO:0000313" key="8">
    <source>
        <dbReference type="EMBL" id="MFJ1267926.1"/>
    </source>
</evidence>
<dbReference type="InterPro" id="IPR036188">
    <property type="entry name" value="FAD/NAD-bd_sf"/>
</dbReference>
<sequence length="528" mass="59141">MTQAPKIFDYVIVGGGSAGCVLANRLSENTHTTVCLLEAGPADTNPFIRMPMGIIMAIRSKKLNWHLWTTTQAHCNNRSMYWPRGRTLGGSSSINAMCYVRGHASDYDHWAQLGNEGWSYQEVRPYFEKFEREEKIHVDKPKYLNPLMQVFVQAGKQAGYPLLENYNTELREGVGYFDVTQKNGKRWSNARGYLDPIKNRSNLTIITHAQAVKVLCENKCAQGVRIIRKGSTQDILASKEVILSAGSIGSPHLLLLSGIGPKAEIEKHGITLVHDLPGVGENLLDHLDIHITCLDKTHNSFSFLPSALWRHLKSLALYLFKRQGELTSNYTQAVGFARSNSDSVAPDLQWHFAASMYTNSARQLRDLFCHYGYLLMTCYLHPKSRGTIKLRSANPMDMPLIDPNYLSEKEDLDAMVIGFQKAREILAQQAFSPYFAQEFEPGETAKTEEQIREYIKQKSETIYHPVGTCKMGIDSMAVVDPKQLKVYGVENLRVIDASIMPTLVSGNTNAPTTMIAEKGAEIILNSST</sequence>
<evidence type="ECO:0000256" key="5">
    <source>
        <dbReference type="RuleBase" id="RU003968"/>
    </source>
</evidence>
<comment type="cofactor">
    <cofactor evidence="1">
        <name>FAD</name>
        <dbReference type="ChEBI" id="CHEBI:57692"/>
    </cofactor>
</comment>
<keyword evidence="4 5" id="KW-0274">FAD</keyword>
<feature type="domain" description="Glucose-methanol-choline oxidoreductase N-terminal" evidence="7">
    <location>
        <begin position="246"/>
        <end position="260"/>
    </location>
</feature>
<gene>
    <name evidence="8" type="ORF">ACD661_05045</name>
</gene>
<evidence type="ECO:0000256" key="1">
    <source>
        <dbReference type="ARBA" id="ARBA00001974"/>
    </source>
</evidence>
<evidence type="ECO:0000259" key="7">
    <source>
        <dbReference type="PROSITE" id="PS00624"/>
    </source>
</evidence>
<comment type="similarity">
    <text evidence="2 5">Belongs to the GMC oxidoreductase family.</text>
</comment>